<dbReference type="AlphaFoldDB" id="A0A917B798"/>
<protein>
    <submittedName>
        <fullName evidence="1">Uncharacterized protein</fullName>
    </submittedName>
</protein>
<evidence type="ECO:0000313" key="1">
    <source>
        <dbReference type="EMBL" id="GGF29419.1"/>
    </source>
</evidence>
<keyword evidence="2" id="KW-1185">Reference proteome</keyword>
<reference evidence="1 2" key="1">
    <citation type="journal article" date="2014" name="Int. J. Syst. Evol. Microbiol.">
        <title>Complete genome sequence of Corynebacterium casei LMG S-19264T (=DSM 44701T), isolated from a smear-ripened cheese.</title>
        <authorList>
            <consortium name="US DOE Joint Genome Institute (JGI-PGF)"/>
            <person name="Walter F."/>
            <person name="Albersmeier A."/>
            <person name="Kalinowski J."/>
            <person name="Ruckert C."/>
        </authorList>
    </citation>
    <scope>NUCLEOTIDE SEQUENCE [LARGE SCALE GENOMIC DNA]</scope>
    <source>
        <strain evidence="1 2">CGMCC 1.12976</strain>
    </source>
</reference>
<sequence>MKLGVASVCNAGNAAPDIAPAKSARLVSSAAMMISVTMCMLPRAAPSGTRCELQRKIWLKCRGQLFRAPPELVIAHSMFGWPFGQIV</sequence>
<comment type="caution">
    <text evidence="1">The sequence shown here is derived from an EMBL/GenBank/DDBJ whole genome shotgun (WGS) entry which is preliminary data.</text>
</comment>
<proteinExistence type="predicted"/>
<gene>
    <name evidence="1" type="ORF">GCM10011399_23220</name>
</gene>
<organism evidence="1 2">
    <name type="scientific">Subtercola lobariae</name>
    <dbReference type="NCBI Taxonomy" id="1588641"/>
    <lineage>
        <taxon>Bacteria</taxon>
        <taxon>Bacillati</taxon>
        <taxon>Actinomycetota</taxon>
        <taxon>Actinomycetes</taxon>
        <taxon>Micrococcales</taxon>
        <taxon>Microbacteriaceae</taxon>
        <taxon>Subtercola</taxon>
    </lineage>
</organism>
<evidence type="ECO:0000313" key="2">
    <source>
        <dbReference type="Proteomes" id="UP000598775"/>
    </source>
</evidence>
<name>A0A917B798_9MICO</name>
<dbReference type="Proteomes" id="UP000598775">
    <property type="component" value="Unassembled WGS sequence"/>
</dbReference>
<accession>A0A917B798</accession>
<dbReference type="EMBL" id="BMGP01000004">
    <property type="protein sequence ID" value="GGF29419.1"/>
    <property type="molecule type" value="Genomic_DNA"/>
</dbReference>